<evidence type="ECO:0000313" key="5">
    <source>
        <dbReference type="Proteomes" id="UP000004367"/>
    </source>
</evidence>
<dbReference type="eggNOG" id="COG1028">
    <property type="taxonomic scope" value="Bacteria"/>
</dbReference>
<evidence type="ECO:0000313" key="4">
    <source>
        <dbReference type="EMBL" id="GAB48725.1"/>
    </source>
</evidence>
<dbReference type="Proteomes" id="UP000004367">
    <property type="component" value="Unassembled WGS sequence"/>
</dbReference>
<dbReference type="Pfam" id="PF13561">
    <property type="entry name" value="adh_short_C2"/>
    <property type="match status" value="1"/>
</dbReference>
<dbReference type="RefSeq" id="WP_009482623.1">
    <property type="nucleotide sequence ID" value="NZ_BAFE01000058.1"/>
</dbReference>
<dbReference type="PRINTS" id="PR00081">
    <property type="entry name" value="GDHRDH"/>
</dbReference>
<name>H5USL7_9MICO</name>
<keyword evidence="2" id="KW-0560">Oxidoreductase</keyword>
<comment type="caution">
    <text evidence="4">The sequence shown here is derived from an EMBL/GenBank/DDBJ whole genome shotgun (WGS) entry which is preliminary data.</text>
</comment>
<dbReference type="PRINTS" id="PR00080">
    <property type="entry name" value="SDRFAMILY"/>
</dbReference>
<dbReference type="SUPFAM" id="SSF51735">
    <property type="entry name" value="NAD(P)-binding Rossmann-fold domains"/>
    <property type="match status" value="1"/>
</dbReference>
<dbReference type="PANTHER" id="PTHR48107:SF16">
    <property type="entry name" value="NADPH-DEPENDENT ALDEHYDE REDUCTASE 1, CHLOROPLASTIC"/>
    <property type="match status" value="1"/>
</dbReference>
<feature type="compositionally biased region" description="Polar residues" evidence="3">
    <location>
        <begin position="23"/>
        <end position="34"/>
    </location>
</feature>
<dbReference type="OrthoDB" id="9809287at2"/>
<sequence length="299" mass="31676">MTHPAVVQTAEKLVNDKGGFPAQRQTPPGLTSEMTPLPDHGEESYVGSGKLEGFKALITGGDSGIGRAVAIAYAREGADVAISYMAEEQSDAEETKKWIEKAGRKALLLPGDIREESVCTEIVEKTVEELGGLDILVNNAGFQMARRDSMLDITTEELDRTFKTNLYALFWITKAAVPHLKRGASIINSASVQAYQPSPGLMDYAATKAAITNFTVNLADELGEKGVRVNAVAPGPIWTPLQPSTQPEEKIEQFGGETALGRAGQPAECAGAYVFLASPADASYVSASVLGVTGGKAVF</sequence>
<dbReference type="InterPro" id="IPR036291">
    <property type="entry name" value="NAD(P)-bd_dom_sf"/>
</dbReference>
<gene>
    <name evidence="4" type="ORF">MOPEL_080_00040</name>
</gene>
<proteinExistence type="inferred from homology"/>
<evidence type="ECO:0000256" key="1">
    <source>
        <dbReference type="ARBA" id="ARBA00006484"/>
    </source>
</evidence>
<dbReference type="AlphaFoldDB" id="H5USL7"/>
<dbReference type="GO" id="GO:0016614">
    <property type="term" value="F:oxidoreductase activity, acting on CH-OH group of donors"/>
    <property type="evidence" value="ECO:0007669"/>
    <property type="project" value="UniProtKB-ARBA"/>
</dbReference>
<keyword evidence="5" id="KW-1185">Reference proteome</keyword>
<accession>H5USL7</accession>
<dbReference type="InterPro" id="IPR020904">
    <property type="entry name" value="Sc_DH/Rdtase_CS"/>
</dbReference>
<reference evidence="4 5" key="1">
    <citation type="submission" date="2012-02" db="EMBL/GenBank/DDBJ databases">
        <title>Whole genome shotgun sequence of Mobilicoccus pelagius NBRC 104925.</title>
        <authorList>
            <person name="Yoshida Y."/>
            <person name="Hosoyama A."/>
            <person name="Tsuchikane K."/>
            <person name="Katsumata H."/>
            <person name="Yamazaki S."/>
            <person name="Fujita N."/>
        </authorList>
    </citation>
    <scope>NUCLEOTIDE SEQUENCE [LARGE SCALE GENOMIC DNA]</scope>
    <source>
        <strain evidence="4 5">NBRC 104925</strain>
    </source>
</reference>
<organism evidence="4 5">
    <name type="scientific">Mobilicoccus pelagius NBRC 104925</name>
    <dbReference type="NCBI Taxonomy" id="1089455"/>
    <lineage>
        <taxon>Bacteria</taxon>
        <taxon>Bacillati</taxon>
        <taxon>Actinomycetota</taxon>
        <taxon>Actinomycetes</taxon>
        <taxon>Micrococcales</taxon>
        <taxon>Dermatophilaceae</taxon>
        <taxon>Mobilicoccus</taxon>
    </lineage>
</organism>
<dbReference type="EMBL" id="BAFE01000058">
    <property type="protein sequence ID" value="GAB48725.1"/>
    <property type="molecule type" value="Genomic_DNA"/>
</dbReference>
<protein>
    <submittedName>
        <fullName evidence="4">Putative oxidoreductase</fullName>
    </submittedName>
</protein>
<comment type="similarity">
    <text evidence="1">Belongs to the short-chain dehydrogenases/reductases (SDR) family.</text>
</comment>
<dbReference type="STRING" id="1089455.MOPEL_080_00040"/>
<dbReference type="PANTHER" id="PTHR48107">
    <property type="entry name" value="NADPH-DEPENDENT ALDEHYDE REDUCTASE-LIKE PROTEIN, CHLOROPLASTIC-RELATED"/>
    <property type="match status" value="1"/>
</dbReference>
<dbReference type="FunFam" id="3.40.50.720:FF:000097">
    <property type="entry name" value="SDR family oxidoreductase"/>
    <property type="match status" value="1"/>
</dbReference>
<dbReference type="CDD" id="cd05355">
    <property type="entry name" value="SDR_c1"/>
    <property type="match status" value="1"/>
</dbReference>
<evidence type="ECO:0000256" key="2">
    <source>
        <dbReference type="ARBA" id="ARBA00023002"/>
    </source>
</evidence>
<dbReference type="InterPro" id="IPR002347">
    <property type="entry name" value="SDR_fam"/>
</dbReference>
<evidence type="ECO:0000256" key="3">
    <source>
        <dbReference type="SAM" id="MobiDB-lite"/>
    </source>
</evidence>
<feature type="region of interest" description="Disordered" evidence="3">
    <location>
        <begin position="14"/>
        <end position="37"/>
    </location>
</feature>
<dbReference type="PROSITE" id="PS00061">
    <property type="entry name" value="ADH_SHORT"/>
    <property type="match status" value="1"/>
</dbReference>
<dbReference type="Gene3D" id="3.40.50.720">
    <property type="entry name" value="NAD(P)-binding Rossmann-like Domain"/>
    <property type="match status" value="1"/>
</dbReference>